<evidence type="ECO:0000313" key="2">
    <source>
        <dbReference type="EMBL" id="SAK83054.1"/>
    </source>
</evidence>
<dbReference type="Pfam" id="PF20249">
    <property type="entry name" value="VasX_N"/>
    <property type="match status" value="1"/>
</dbReference>
<gene>
    <name evidence="2" type="ORF">AWB79_05576</name>
</gene>
<dbReference type="EMBL" id="FCOA02000024">
    <property type="protein sequence ID" value="SAK83054.1"/>
    <property type="molecule type" value="Genomic_DNA"/>
</dbReference>
<dbReference type="NCBIfam" id="NF041559">
    <property type="entry name" value="BTH_I2691_fam"/>
    <property type="match status" value="1"/>
</dbReference>
<organism evidence="2 3">
    <name type="scientific">Caballeronia hypogeia</name>
    <dbReference type="NCBI Taxonomy" id="1777140"/>
    <lineage>
        <taxon>Bacteria</taxon>
        <taxon>Pseudomonadati</taxon>
        <taxon>Pseudomonadota</taxon>
        <taxon>Betaproteobacteria</taxon>
        <taxon>Burkholderiales</taxon>
        <taxon>Burkholderiaceae</taxon>
        <taxon>Caballeronia</taxon>
    </lineage>
</organism>
<dbReference type="CDD" id="cd20707">
    <property type="entry name" value="MIX_III"/>
    <property type="match status" value="1"/>
</dbReference>
<dbReference type="AlphaFoldDB" id="A0A158CL06"/>
<keyword evidence="3" id="KW-1185">Reference proteome</keyword>
<accession>A0A158CL06</accession>
<reference evidence="2" key="1">
    <citation type="submission" date="2016-01" db="EMBL/GenBank/DDBJ databases">
        <authorList>
            <person name="Peeters C."/>
        </authorList>
    </citation>
    <scope>NUCLEOTIDE SEQUENCE</scope>
    <source>
        <strain evidence="2">LMG 29322</strain>
    </source>
</reference>
<dbReference type="STRING" id="1777140.AWB79_05576"/>
<dbReference type="RefSeq" id="WP_157695869.1">
    <property type="nucleotide sequence ID" value="NZ_FCOA02000024.1"/>
</dbReference>
<feature type="domain" description="Toxin VasX N-terminal region" evidence="1">
    <location>
        <begin position="9"/>
        <end position="176"/>
    </location>
</feature>
<dbReference type="InterPro" id="IPR046864">
    <property type="entry name" value="VasX_N"/>
</dbReference>
<dbReference type="Proteomes" id="UP000054851">
    <property type="component" value="Unassembled WGS sequence"/>
</dbReference>
<comment type="caution">
    <text evidence="2">The sequence shown here is derived from an EMBL/GenBank/DDBJ whole genome shotgun (WGS) entry which is preliminary data.</text>
</comment>
<protein>
    <recommendedName>
        <fullName evidence="1">Toxin VasX N-terminal region domain-containing protein</fullName>
    </recommendedName>
</protein>
<evidence type="ECO:0000313" key="3">
    <source>
        <dbReference type="Proteomes" id="UP000054851"/>
    </source>
</evidence>
<evidence type="ECO:0000259" key="1">
    <source>
        <dbReference type="Pfam" id="PF20249"/>
    </source>
</evidence>
<sequence length="441" mass="47671">MASVTEPVCSLCDKRGLLIMPVRYAIVPHDPGLPVVSAPLMVEDAADSVGKGKRQDLQLKGGAIYTTRLMRSGYLYVYDEKRDRMDGYWVTRDGNFMSFPPEATIPEQAKSATPCDFVGHKELAGCIAISDAEHAGIVWLGFSDVQWTSAVIKAHKGETGKTQRKLHMRSFDAGAWAKAHKALPGLPASSGRGNVPHAVGIGALDTTVAEYAQVAKGAQNRSASFVAPTGSNYRARAGAASAVLEACARRSPRFGAAVVAVDDPSGITQDLAALIQWHLDRLLDTPAPSGKFGNGYGYATTYRNLVALDASLQALKTSNDEKVKLQVFATAEGLADYMKVSYEEAREIRASVATDPALANRPTGPASFGSSRPAAAELARQQAYDQLMRNPSPATVRKAQESSWSEYLGRTVISQPDGPYRNWQKEFANASELVRRDYRTW</sequence>
<name>A0A158CL06_9BURK</name>
<proteinExistence type="predicted"/>
<dbReference type="OrthoDB" id="8664525at2"/>
<dbReference type="InterPro" id="IPR048126">
    <property type="entry name" value="Toxin_VasX"/>
</dbReference>